<keyword evidence="3" id="KW-1185">Reference proteome</keyword>
<feature type="region of interest" description="Disordered" evidence="1">
    <location>
        <begin position="112"/>
        <end position="144"/>
    </location>
</feature>
<feature type="non-terminal residue" evidence="2">
    <location>
        <position position="1"/>
    </location>
</feature>
<feature type="compositionally biased region" description="Polar residues" evidence="1">
    <location>
        <begin position="77"/>
        <end position="99"/>
    </location>
</feature>
<dbReference type="AlphaFoldDB" id="A0A1D2M8G9"/>
<comment type="caution">
    <text evidence="2">The sequence shown here is derived from an EMBL/GenBank/DDBJ whole genome shotgun (WGS) entry which is preliminary data.</text>
</comment>
<feature type="compositionally biased region" description="Gly residues" evidence="1">
    <location>
        <begin position="1"/>
        <end position="19"/>
    </location>
</feature>
<feature type="region of interest" description="Disordered" evidence="1">
    <location>
        <begin position="1"/>
        <end position="43"/>
    </location>
</feature>
<dbReference type="Proteomes" id="UP000094527">
    <property type="component" value="Unassembled WGS sequence"/>
</dbReference>
<sequence length="144" mass="15296">QVGAGQLGDGVGREAGGAQGSHSRKGSRLVCKGNSPSGRQRRLYNGVQIPANAHQRELNNMGHHCTTTGFRWRGQPGPNNDQGGCSSQHGYWQSKTNNQGARCTKWKLPVGHGGCPKPEAANDLCHSSQQQGGALQRGEKTTGR</sequence>
<organism evidence="2 3">
    <name type="scientific">Orchesella cincta</name>
    <name type="common">Springtail</name>
    <name type="synonym">Podura cincta</name>
    <dbReference type="NCBI Taxonomy" id="48709"/>
    <lineage>
        <taxon>Eukaryota</taxon>
        <taxon>Metazoa</taxon>
        <taxon>Ecdysozoa</taxon>
        <taxon>Arthropoda</taxon>
        <taxon>Hexapoda</taxon>
        <taxon>Collembola</taxon>
        <taxon>Entomobryomorpha</taxon>
        <taxon>Entomobryoidea</taxon>
        <taxon>Orchesellidae</taxon>
        <taxon>Orchesellinae</taxon>
        <taxon>Orchesella</taxon>
    </lineage>
</organism>
<name>A0A1D2M8G9_ORCCI</name>
<evidence type="ECO:0000256" key="1">
    <source>
        <dbReference type="SAM" id="MobiDB-lite"/>
    </source>
</evidence>
<protein>
    <submittedName>
        <fullName evidence="2">Uncharacterized protein</fullName>
    </submittedName>
</protein>
<proteinExistence type="predicted"/>
<feature type="region of interest" description="Disordered" evidence="1">
    <location>
        <begin position="67"/>
        <end position="99"/>
    </location>
</feature>
<evidence type="ECO:0000313" key="3">
    <source>
        <dbReference type="Proteomes" id="UP000094527"/>
    </source>
</evidence>
<dbReference type="EMBL" id="LJIJ01002753">
    <property type="protein sequence ID" value="ODM89283.1"/>
    <property type="molecule type" value="Genomic_DNA"/>
</dbReference>
<accession>A0A1D2M8G9</accession>
<evidence type="ECO:0000313" key="2">
    <source>
        <dbReference type="EMBL" id="ODM89283.1"/>
    </source>
</evidence>
<gene>
    <name evidence="2" type="ORF">Ocin01_17395</name>
</gene>
<reference evidence="2 3" key="1">
    <citation type="journal article" date="2016" name="Genome Biol. Evol.">
        <title>Gene Family Evolution Reflects Adaptation to Soil Environmental Stressors in the Genome of the Collembolan Orchesella cincta.</title>
        <authorList>
            <person name="Faddeeva-Vakhrusheva A."/>
            <person name="Derks M.F."/>
            <person name="Anvar S.Y."/>
            <person name="Agamennone V."/>
            <person name="Suring W."/>
            <person name="Smit S."/>
            <person name="van Straalen N.M."/>
            <person name="Roelofs D."/>
        </authorList>
    </citation>
    <scope>NUCLEOTIDE SEQUENCE [LARGE SCALE GENOMIC DNA]</scope>
    <source>
        <tissue evidence="2">Mixed pool</tissue>
    </source>
</reference>